<proteinExistence type="predicted"/>
<reference evidence="1" key="1">
    <citation type="submission" date="2023-10" db="EMBL/GenBank/DDBJ databases">
        <title>Amphibacter perezi, gen. nov., sp. nov. a novel taxa of the family Comamonadaceae, class Betaproteobacteria isolated from the skin microbiota of Pelophylax perezi from different populations.</title>
        <authorList>
            <person name="Costa S."/>
            <person name="Proenca D.N."/>
            <person name="Lopes I."/>
            <person name="Morais P.V."/>
        </authorList>
    </citation>
    <scope>NUCLEOTIDE SEQUENCE</scope>
    <source>
        <strain evidence="1">SL12-8</strain>
    </source>
</reference>
<accession>A0ACC6P562</accession>
<dbReference type="EMBL" id="JAWDIE010000025">
    <property type="protein sequence ID" value="MEJ7139364.1"/>
    <property type="molecule type" value="Genomic_DNA"/>
</dbReference>
<gene>
    <name evidence="1" type="ORF">RV045_13140</name>
</gene>
<keyword evidence="2" id="KW-1185">Reference proteome</keyword>
<dbReference type="Proteomes" id="UP001364695">
    <property type="component" value="Unassembled WGS sequence"/>
</dbReference>
<organism evidence="1 2">
    <name type="scientific">Amphibiibacter pelophylacis</name>
    <dbReference type="NCBI Taxonomy" id="1799477"/>
    <lineage>
        <taxon>Bacteria</taxon>
        <taxon>Pseudomonadati</taxon>
        <taxon>Pseudomonadota</taxon>
        <taxon>Betaproteobacteria</taxon>
        <taxon>Burkholderiales</taxon>
        <taxon>Sphaerotilaceae</taxon>
        <taxon>Amphibiibacter</taxon>
    </lineage>
</organism>
<comment type="caution">
    <text evidence="1">The sequence shown here is derived from an EMBL/GenBank/DDBJ whole genome shotgun (WGS) entry which is preliminary data.</text>
</comment>
<name>A0ACC6P562_9BURK</name>
<sequence>MPSTTSPRGRAAAMPFILVTVLIDMISIGLIVPVLPILVGTFTTDPTAQTWWYGVVTGVFALANFFGSPVLGALSDAYGRRRVLLLGFCGLATSFFVTGLATALWMIIAVRAFSGAMQSNAAVANAYVADITPPQDRARRFGLLGAMFGIGFILGPALGGFLGSIHLHLPFFVAGTLSLINLAYGCFVLPESLPPERRQPFQWRKVHPLATFSRLVKLETVRPLILVAGLATLAQFALHTCWVLYTHFRFGWGPREVGYSLFTVGLVSAIVQGVLLRHLLKHFSTRTLAVGGLAASCLTYLAFGLATQGWEMYLAIVIGGLVGGGAQAAITSVISGAVKASEQGSTMGSISSLNSLAAVIAPLIATPLLATVSHLPRDAFWLGLPFFFCAALQGVSAWVAHRYFAQHPQAGAPAAAATQTAP</sequence>
<evidence type="ECO:0000313" key="2">
    <source>
        <dbReference type="Proteomes" id="UP001364695"/>
    </source>
</evidence>
<evidence type="ECO:0000313" key="1">
    <source>
        <dbReference type="EMBL" id="MEJ7139364.1"/>
    </source>
</evidence>
<protein>
    <submittedName>
        <fullName evidence="1">MFS transporter</fullName>
    </submittedName>
</protein>